<feature type="transmembrane region" description="Helical" evidence="10">
    <location>
        <begin position="23"/>
        <end position="45"/>
    </location>
</feature>
<evidence type="ECO:0000313" key="11">
    <source>
        <dbReference type="EMBL" id="KAL3392928.1"/>
    </source>
</evidence>
<comment type="caution">
    <text evidence="11">The sequence shown here is derived from an EMBL/GenBank/DDBJ whole genome shotgun (WGS) entry which is preliminary data.</text>
</comment>
<keyword evidence="7 10" id="KW-0472">Membrane</keyword>
<evidence type="ECO:0000256" key="10">
    <source>
        <dbReference type="SAM" id="Phobius"/>
    </source>
</evidence>
<gene>
    <name evidence="11" type="ORF">TKK_012629</name>
</gene>
<feature type="transmembrane region" description="Helical" evidence="10">
    <location>
        <begin position="82"/>
        <end position="109"/>
    </location>
</feature>
<evidence type="ECO:0000256" key="4">
    <source>
        <dbReference type="ARBA" id="ARBA00022692"/>
    </source>
</evidence>
<dbReference type="GO" id="GO:0007608">
    <property type="term" value="P:sensory perception of smell"/>
    <property type="evidence" value="ECO:0007669"/>
    <property type="project" value="UniProtKB-KW"/>
</dbReference>
<keyword evidence="8" id="KW-0675">Receptor</keyword>
<evidence type="ECO:0000256" key="2">
    <source>
        <dbReference type="ARBA" id="ARBA00022475"/>
    </source>
</evidence>
<evidence type="ECO:0000256" key="1">
    <source>
        <dbReference type="ARBA" id="ARBA00004651"/>
    </source>
</evidence>
<proteinExistence type="predicted"/>
<evidence type="ECO:0000256" key="5">
    <source>
        <dbReference type="ARBA" id="ARBA00022725"/>
    </source>
</evidence>
<protein>
    <recommendedName>
        <fullName evidence="13">Odorant receptor</fullName>
    </recommendedName>
</protein>
<reference evidence="11 12" key="1">
    <citation type="journal article" date="2024" name="bioRxiv">
        <title>A reference genome for Trichogramma kaykai: A tiny desert-dwelling parasitoid wasp with competing sex-ratio distorters.</title>
        <authorList>
            <person name="Culotta J."/>
            <person name="Lindsey A.R."/>
        </authorList>
    </citation>
    <scope>NUCLEOTIDE SEQUENCE [LARGE SCALE GENOMIC DNA]</scope>
    <source>
        <strain evidence="11 12">KSX58</strain>
    </source>
</reference>
<sequence length="289" mass="32767">MAKDWHRISNEEEKKILLENVKFARSMTIFCLIFMFGGGITYNTFLPYSKGEYLVDNVTHRHLAYPSYVGFFNPNVMPAYHFVFFLQLIFSIIALSLTCAVCSITSLCVSHIAGRCSIINSIFANISEDFENKKLAKTIKEHWQCLKFASILEEFSNEIYLVEFGGSTIVICLLGYYLIVDIERMDTFGLLTHSCLFISITFNIFIFCYVGEILTDKCNKIGQAVFESSWSELPAADVKNFILVLAVAQKPVFLTAGKMITLSIRSFTNVLKASATYLNMLRTLLVNNN</sequence>
<dbReference type="AlphaFoldDB" id="A0ABD2WJB3"/>
<keyword evidence="6 10" id="KW-1133">Transmembrane helix</keyword>
<evidence type="ECO:0000256" key="3">
    <source>
        <dbReference type="ARBA" id="ARBA00022606"/>
    </source>
</evidence>
<dbReference type="Proteomes" id="UP001627154">
    <property type="component" value="Unassembled WGS sequence"/>
</dbReference>
<keyword evidence="3" id="KW-0716">Sensory transduction</keyword>
<accession>A0ABD2WJB3</accession>
<dbReference type="InterPro" id="IPR004117">
    <property type="entry name" value="7tm6_olfct_rcpt"/>
</dbReference>
<dbReference type="PANTHER" id="PTHR21137:SF35">
    <property type="entry name" value="ODORANT RECEPTOR 19A-RELATED"/>
    <property type="match status" value="1"/>
</dbReference>
<keyword evidence="4 10" id="KW-0812">Transmembrane</keyword>
<dbReference type="GO" id="GO:0005886">
    <property type="term" value="C:plasma membrane"/>
    <property type="evidence" value="ECO:0007669"/>
    <property type="project" value="UniProtKB-SubCell"/>
</dbReference>
<evidence type="ECO:0000313" key="12">
    <source>
        <dbReference type="Proteomes" id="UP001627154"/>
    </source>
</evidence>
<name>A0ABD2WJB3_9HYME</name>
<organism evidence="11 12">
    <name type="scientific">Trichogramma kaykai</name>
    <dbReference type="NCBI Taxonomy" id="54128"/>
    <lineage>
        <taxon>Eukaryota</taxon>
        <taxon>Metazoa</taxon>
        <taxon>Ecdysozoa</taxon>
        <taxon>Arthropoda</taxon>
        <taxon>Hexapoda</taxon>
        <taxon>Insecta</taxon>
        <taxon>Pterygota</taxon>
        <taxon>Neoptera</taxon>
        <taxon>Endopterygota</taxon>
        <taxon>Hymenoptera</taxon>
        <taxon>Apocrita</taxon>
        <taxon>Proctotrupomorpha</taxon>
        <taxon>Chalcidoidea</taxon>
        <taxon>Trichogrammatidae</taxon>
        <taxon>Trichogramma</taxon>
    </lineage>
</organism>
<evidence type="ECO:0000256" key="8">
    <source>
        <dbReference type="ARBA" id="ARBA00023170"/>
    </source>
</evidence>
<comment type="subcellular location">
    <subcellularLocation>
        <location evidence="1">Cell membrane</location>
        <topology evidence="1">Multi-pass membrane protein</topology>
    </subcellularLocation>
</comment>
<dbReference type="PANTHER" id="PTHR21137">
    <property type="entry name" value="ODORANT RECEPTOR"/>
    <property type="match status" value="1"/>
</dbReference>
<keyword evidence="5" id="KW-0552">Olfaction</keyword>
<keyword evidence="9" id="KW-0807">Transducer</keyword>
<feature type="transmembrane region" description="Helical" evidence="10">
    <location>
        <begin position="159"/>
        <end position="179"/>
    </location>
</feature>
<evidence type="ECO:0008006" key="13">
    <source>
        <dbReference type="Google" id="ProtNLM"/>
    </source>
</evidence>
<evidence type="ECO:0000256" key="9">
    <source>
        <dbReference type="ARBA" id="ARBA00023224"/>
    </source>
</evidence>
<keyword evidence="12" id="KW-1185">Reference proteome</keyword>
<evidence type="ECO:0000256" key="7">
    <source>
        <dbReference type="ARBA" id="ARBA00023136"/>
    </source>
</evidence>
<evidence type="ECO:0000256" key="6">
    <source>
        <dbReference type="ARBA" id="ARBA00022989"/>
    </source>
</evidence>
<feature type="transmembrane region" description="Helical" evidence="10">
    <location>
        <begin position="191"/>
        <end position="210"/>
    </location>
</feature>
<dbReference type="Pfam" id="PF02949">
    <property type="entry name" value="7tm_6"/>
    <property type="match status" value="1"/>
</dbReference>
<dbReference type="EMBL" id="JBJJXI010000101">
    <property type="protein sequence ID" value="KAL3392928.1"/>
    <property type="molecule type" value="Genomic_DNA"/>
</dbReference>
<dbReference type="GO" id="GO:0007165">
    <property type="term" value="P:signal transduction"/>
    <property type="evidence" value="ECO:0007669"/>
    <property type="project" value="UniProtKB-KW"/>
</dbReference>
<keyword evidence="2" id="KW-1003">Cell membrane</keyword>